<evidence type="ECO:0000313" key="1">
    <source>
        <dbReference type="EMBL" id="CAL1389920.1"/>
    </source>
</evidence>
<dbReference type="EMBL" id="OZ034818">
    <property type="protein sequence ID" value="CAL1389920.1"/>
    <property type="molecule type" value="Genomic_DNA"/>
</dbReference>
<protein>
    <recommendedName>
        <fullName evidence="3">DUF4283 domain-containing protein</fullName>
    </recommendedName>
</protein>
<sequence>MDCTKLPIWVRIHELPLEYMTVEGLSRVASLLGTPLWMDQATRLGAYMATTKLCIEMDADCPFSSELQIHPKGEERLTLFIHYFYIPDRCEQCVDFGHKVGEGVECGKMYSEQLVVVGVDFVISEGVGAKGKDKIVEPEPLIPTTSGASGSFGVVAVDPQVGLGSSKVGGQITVTAASSSTKSRDGLIDADGFQLVVRKGKNDSTGCEQGSNVHIPASAVLSRVPLNSKSIKLVVPASPKKGGKNKKRGK</sequence>
<dbReference type="InterPro" id="IPR040256">
    <property type="entry name" value="At4g02000-like"/>
</dbReference>
<gene>
    <name evidence="1" type="ORF">LTRI10_LOCUS30739</name>
</gene>
<name>A0AAV2EWS8_9ROSI</name>
<reference evidence="1 2" key="1">
    <citation type="submission" date="2024-04" db="EMBL/GenBank/DDBJ databases">
        <authorList>
            <person name="Fracassetti M."/>
        </authorList>
    </citation>
    <scope>NUCLEOTIDE SEQUENCE [LARGE SCALE GENOMIC DNA]</scope>
</reference>
<dbReference type="PANTHER" id="PTHR31286">
    <property type="entry name" value="GLYCINE-RICH CELL WALL STRUCTURAL PROTEIN 1.8-LIKE"/>
    <property type="match status" value="1"/>
</dbReference>
<dbReference type="PANTHER" id="PTHR31286:SF180">
    <property type="entry name" value="OS10G0362600 PROTEIN"/>
    <property type="match status" value="1"/>
</dbReference>
<evidence type="ECO:0008006" key="3">
    <source>
        <dbReference type="Google" id="ProtNLM"/>
    </source>
</evidence>
<keyword evidence="2" id="KW-1185">Reference proteome</keyword>
<dbReference type="Proteomes" id="UP001497516">
    <property type="component" value="Chromosome 5"/>
</dbReference>
<evidence type="ECO:0000313" key="2">
    <source>
        <dbReference type="Proteomes" id="UP001497516"/>
    </source>
</evidence>
<organism evidence="1 2">
    <name type="scientific">Linum trigynum</name>
    <dbReference type="NCBI Taxonomy" id="586398"/>
    <lineage>
        <taxon>Eukaryota</taxon>
        <taxon>Viridiplantae</taxon>
        <taxon>Streptophyta</taxon>
        <taxon>Embryophyta</taxon>
        <taxon>Tracheophyta</taxon>
        <taxon>Spermatophyta</taxon>
        <taxon>Magnoliopsida</taxon>
        <taxon>eudicotyledons</taxon>
        <taxon>Gunneridae</taxon>
        <taxon>Pentapetalae</taxon>
        <taxon>rosids</taxon>
        <taxon>fabids</taxon>
        <taxon>Malpighiales</taxon>
        <taxon>Linaceae</taxon>
        <taxon>Linum</taxon>
    </lineage>
</organism>
<dbReference type="AlphaFoldDB" id="A0AAV2EWS8"/>
<proteinExistence type="predicted"/>
<accession>A0AAV2EWS8</accession>